<dbReference type="RefSeq" id="WP_139211911.1">
    <property type="nucleotide sequence ID" value="NZ_FOFB01000018.1"/>
</dbReference>
<dbReference type="InParanoid" id="A0A1H9JS57"/>
<organism evidence="2 3">
    <name type="scientific">Neolewinella agarilytica</name>
    <dbReference type="NCBI Taxonomy" id="478744"/>
    <lineage>
        <taxon>Bacteria</taxon>
        <taxon>Pseudomonadati</taxon>
        <taxon>Bacteroidota</taxon>
        <taxon>Saprospiria</taxon>
        <taxon>Saprospirales</taxon>
        <taxon>Lewinellaceae</taxon>
        <taxon>Neolewinella</taxon>
    </lineage>
</organism>
<feature type="domain" description="PD(D/E)XK endonuclease" evidence="1">
    <location>
        <begin position="3"/>
        <end position="134"/>
    </location>
</feature>
<proteinExistence type="predicted"/>
<dbReference type="OrthoDB" id="2851282at2"/>
<evidence type="ECO:0000313" key="2">
    <source>
        <dbReference type="EMBL" id="SEQ89667.1"/>
    </source>
</evidence>
<keyword evidence="3" id="KW-1185">Reference proteome</keyword>
<dbReference type="InterPro" id="IPR011856">
    <property type="entry name" value="tRNA_endonuc-like_dom_sf"/>
</dbReference>
<dbReference type="GO" id="GO:0003676">
    <property type="term" value="F:nucleic acid binding"/>
    <property type="evidence" value="ECO:0007669"/>
    <property type="project" value="InterPro"/>
</dbReference>
<dbReference type="EMBL" id="FOFB01000018">
    <property type="protein sequence ID" value="SEQ89667.1"/>
    <property type="molecule type" value="Genomic_DNA"/>
</dbReference>
<protein>
    <recommendedName>
        <fullName evidence="1">PD(D/E)XK endonuclease domain-containing protein</fullName>
    </recommendedName>
</protein>
<evidence type="ECO:0000313" key="3">
    <source>
        <dbReference type="Proteomes" id="UP000199021"/>
    </source>
</evidence>
<dbReference type="Proteomes" id="UP000199021">
    <property type="component" value="Unassembled WGS sequence"/>
</dbReference>
<accession>A0A1H9JS57</accession>
<gene>
    <name evidence="2" type="ORF">SAMN05444359_11848</name>
</gene>
<evidence type="ECO:0000259" key="1">
    <source>
        <dbReference type="Pfam" id="PF11645"/>
    </source>
</evidence>
<dbReference type="Pfam" id="PF11645">
    <property type="entry name" value="PDDEXK_5"/>
    <property type="match status" value="1"/>
</dbReference>
<name>A0A1H9JS57_9BACT</name>
<dbReference type="InterPro" id="IPR021671">
    <property type="entry name" value="PD(D/E)XK_Endonuc"/>
</dbReference>
<reference evidence="3" key="1">
    <citation type="submission" date="2016-10" db="EMBL/GenBank/DDBJ databases">
        <authorList>
            <person name="Varghese N."/>
            <person name="Submissions S."/>
        </authorList>
    </citation>
    <scope>NUCLEOTIDE SEQUENCE [LARGE SCALE GENOMIC DNA]</scope>
    <source>
        <strain evidence="3">DSM 24740</strain>
    </source>
</reference>
<dbReference type="Gene3D" id="3.40.1350.10">
    <property type="match status" value="1"/>
</dbReference>
<dbReference type="AlphaFoldDB" id="A0A1H9JS57"/>
<sequence>MYHHTKNKGDVGVGFVIADLMSKGIHVCLPISEHLPFDLIAVYPEGRLSRLSVKYRSVTKGRIEVGFKSTYSTSKGISVVPIDKYMVDAIAIYCPDTKEVYYVDHHKFNTSVILRIDPPMNNQTKGVNFARNFRDPFDL</sequence>